<evidence type="ECO:0000313" key="1">
    <source>
        <dbReference type="EMBL" id="SYX87497.1"/>
    </source>
</evidence>
<dbReference type="EMBL" id="LS992241">
    <property type="protein sequence ID" value="SYX87497.1"/>
    <property type="molecule type" value="Genomic_DNA"/>
</dbReference>
<proteinExistence type="predicted"/>
<name>A0A383RKE6_PAEAL</name>
<dbReference type="AlphaFoldDB" id="A0A383RKE6"/>
<sequence>MLAALMMLTLIHMQKAPTCFAQDQGFLFTEIHVLPCN</sequence>
<evidence type="ECO:0000313" key="2">
    <source>
        <dbReference type="Proteomes" id="UP000304148"/>
    </source>
</evidence>
<gene>
    <name evidence="1" type="ORF">PBLR_15927</name>
</gene>
<organism evidence="1 2">
    <name type="scientific">Paenibacillus alvei</name>
    <name type="common">Bacillus alvei</name>
    <dbReference type="NCBI Taxonomy" id="44250"/>
    <lineage>
        <taxon>Bacteria</taxon>
        <taxon>Bacillati</taxon>
        <taxon>Bacillota</taxon>
        <taxon>Bacilli</taxon>
        <taxon>Bacillales</taxon>
        <taxon>Paenibacillaceae</taxon>
        <taxon>Paenibacillus</taxon>
    </lineage>
</organism>
<protein>
    <submittedName>
        <fullName evidence="1">Uncharacterized protein</fullName>
    </submittedName>
</protein>
<reference evidence="2" key="1">
    <citation type="submission" date="2018-08" db="EMBL/GenBank/DDBJ databases">
        <authorList>
            <person name="Chevrot R."/>
        </authorList>
    </citation>
    <scope>NUCLEOTIDE SEQUENCE [LARGE SCALE GENOMIC DNA]</scope>
</reference>
<accession>A0A383RKE6</accession>
<dbReference type="Proteomes" id="UP000304148">
    <property type="component" value="Chromosome"/>
</dbReference>